<dbReference type="SUPFAM" id="SSF54211">
    <property type="entry name" value="Ribosomal protein S5 domain 2-like"/>
    <property type="match status" value="1"/>
</dbReference>
<keyword evidence="11 15" id="KW-1133">Transmembrane helix</keyword>
<keyword evidence="8 14" id="KW-0378">Hydrolase</keyword>
<dbReference type="Pfam" id="PF20436">
    <property type="entry name" value="LonB_AAA-LID"/>
    <property type="match status" value="1"/>
</dbReference>
<evidence type="ECO:0000256" key="15">
    <source>
        <dbReference type="RuleBase" id="RU369001"/>
    </source>
</evidence>
<keyword evidence="9 14" id="KW-0720">Serine protease</keyword>
<keyword evidence="12 15" id="KW-0472">Membrane</keyword>
<keyword evidence="6 15" id="KW-0812">Transmembrane</keyword>
<evidence type="ECO:0000313" key="17">
    <source>
        <dbReference type="EMBL" id="MBX8644256.1"/>
    </source>
</evidence>
<evidence type="ECO:0000256" key="6">
    <source>
        <dbReference type="ARBA" id="ARBA00022692"/>
    </source>
</evidence>
<dbReference type="EMBL" id="JAHEAC010000048">
    <property type="protein sequence ID" value="MBX8644256.1"/>
    <property type="molecule type" value="Genomic_DNA"/>
</dbReference>
<proteinExistence type="inferred from homology"/>
<evidence type="ECO:0000256" key="14">
    <source>
        <dbReference type="PROSITE-ProRule" id="PRU01122"/>
    </source>
</evidence>
<dbReference type="Pfam" id="PF01078">
    <property type="entry name" value="Mg_chelatase"/>
    <property type="match status" value="1"/>
</dbReference>
<dbReference type="GO" id="GO:0006508">
    <property type="term" value="P:proteolysis"/>
    <property type="evidence" value="ECO:0007669"/>
    <property type="project" value="UniProtKB-KW"/>
</dbReference>
<dbReference type="SMART" id="SM00382">
    <property type="entry name" value="AAA"/>
    <property type="match status" value="1"/>
</dbReference>
<dbReference type="PROSITE" id="PS51786">
    <property type="entry name" value="LON_PROTEOLYTIC"/>
    <property type="match status" value="1"/>
</dbReference>
<dbReference type="GO" id="GO:0006355">
    <property type="term" value="P:regulation of DNA-templated transcription"/>
    <property type="evidence" value="ECO:0007669"/>
    <property type="project" value="InterPro"/>
</dbReference>
<evidence type="ECO:0000256" key="8">
    <source>
        <dbReference type="ARBA" id="ARBA00022801"/>
    </source>
</evidence>
<comment type="function">
    <text evidence="15">ATP-dependent serine protease that mediates the selective degradation of mutant and abnormal proteins as well as certain short-lived regulatory proteins. Degrades polypeptides processively.</text>
</comment>
<dbReference type="Gene3D" id="1.10.8.60">
    <property type="match status" value="1"/>
</dbReference>
<accession>A0A8J7YXM0</accession>
<dbReference type="Proteomes" id="UP000750197">
    <property type="component" value="Unassembled WGS sequence"/>
</dbReference>
<feature type="active site" evidence="14">
    <location>
        <position position="565"/>
    </location>
</feature>
<comment type="subunit">
    <text evidence="13 15">Homohexamer. Organized in a ring with a central cavity.</text>
</comment>
<dbReference type="GO" id="GO:0030163">
    <property type="term" value="P:protein catabolic process"/>
    <property type="evidence" value="ECO:0007669"/>
    <property type="project" value="UniProtKB-UniRule"/>
</dbReference>
<dbReference type="InterPro" id="IPR020568">
    <property type="entry name" value="Ribosomal_Su5_D2-typ_SF"/>
</dbReference>
<reference evidence="17" key="1">
    <citation type="submission" date="2021-05" db="EMBL/GenBank/DDBJ databases">
        <title>Genomic insights into ecological role and evolution of a novel Thermoplasmata order Candidatus Sysuiplasmatales.</title>
        <authorList>
            <person name="Yuan Y."/>
        </authorList>
    </citation>
    <scope>NUCLEOTIDE SEQUENCE</scope>
    <source>
        <strain evidence="17">TUT19-bin139</strain>
    </source>
</reference>
<evidence type="ECO:0000256" key="13">
    <source>
        <dbReference type="ARBA" id="ARBA00026070"/>
    </source>
</evidence>
<dbReference type="GO" id="GO:0005886">
    <property type="term" value="C:plasma membrane"/>
    <property type="evidence" value="ECO:0007669"/>
    <property type="project" value="UniProtKB-SubCell"/>
</dbReference>
<dbReference type="InterPro" id="IPR000523">
    <property type="entry name" value="Mg_chelatse_chII-like_cat_dom"/>
</dbReference>
<dbReference type="GO" id="GO:0005524">
    <property type="term" value="F:ATP binding"/>
    <property type="evidence" value="ECO:0007669"/>
    <property type="project" value="UniProtKB-UniRule"/>
</dbReference>
<comment type="subcellular location">
    <subcellularLocation>
        <location evidence="1 15">Cell membrane</location>
        <topology evidence="1 15">Multi-pass membrane protein</topology>
    </subcellularLocation>
</comment>
<dbReference type="EC" id="3.4.21.-" evidence="15"/>
<keyword evidence="5 14" id="KW-0645">Protease</keyword>
<dbReference type="Gene3D" id="3.40.50.300">
    <property type="entry name" value="P-loop containing nucleotide triphosphate hydrolases"/>
    <property type="match status" value="2"/>
</dbReference>
<evidence type="ECO:0000313" key="18">
    <source>
        <dbReference type="Proteomes" id="UP000750197"/>
    </source>
</evidence>
<dbReference type="AlphaFoldDB" id="A0A8J7YXM0"/>
<dbReference type="InterPro" id="IPR004663">
    <property type="entry name" value="Lon_arc"/>
</dbReference>
<dbReference type="InterPro" id="IPR002078">
    <property type="entry name" value="Sigma_54_int"/>
</dbReference>
<dbReference type="CDD" id="cd00009">
    <property type="entry name" value="AAA"/>
    <property type="match status" value="1"/>
</dbReference>
<dbReference type="Pfam" id="PF00158">
    <property type="entry name" value="Sigma54_activat"/>
    <property type="match status" value="1"/>
</dbReference>
<comment type="similarity">
    <text evidence="2 15">Belongs to the peptidase S16 family. Archaeal LonB subfamily.</text>
</comment>
<dbReference type="SUPFAM" id="SSF52540">
    <property type="entry name" value="P-loop containing nucleoside triphosphate hydrolases"/>
    <property type="match status" value="1"/>
</dbReference>
<dbReference type="InterPro" id="IPR008269">
    <property type="entry name" value="Lon_proteolytic"/>
</dbReference>
<evidence type="ECO:0000256" key="9">
    <source>
        <dbReference type="ARBA" id="ARBA00022825"/>
    </source>
</evidence>
<dbReference type="InterPro" id="IPR027065">
    <property type="entry name" value="Lon_Prtase"/>
</dbReference>
<feature type="transmembrane region" description="Helical" evidence="15">
    <location>
        <begin position="121"/>
        <end position="140"/>
    </location>
</feature>
<evidence type="ECO:0000256" key="5">
    <source>
        <dbReference type="ARBA" id="ARBA00022670"/>
    </source>
</evidence>
<evidence type="ECO:0000256" key="10">
    <source>
        <dbReference type="ARBA" id="ARBA00022840"/>
    </source>
</evidence>
<dbReference type="InterPro" id="IPR046843">
    <property type="entry name" value="LonB_AAA-LID"/>
</dbReference>
<evidence type="ECO:0000256" key="2">
    <source>
        <dbReference type="ARBA" id="ARBA00009579"/>
    </source>
</evidence>
<evidence type="ECO:0000259" key="16">
    <source>
        <dbReference type="PROSITE" id="PS51786"/>
    </source>
</evidence>
<dbReference type="PANTHER" id="PTHR10046">
    <property type="entry name" value="ATP DEPENDENT LON PROTEASE FAMILY MEMBER"/>
    <property type="match status" value="1"/>
</dbReference>
<keyword evidence="4 15" id="KW-1003">Cell membrane</keyword>
<dbReference type="GO" id="GO:0004176">
    <property type="term" value="F:ATP-dependent peptidase activity"/>
    <property type="evidence" value="ECO:0007669"/>
    <property type="project" value="UniProtKB-UniRule"/>
</dbReference>
<dbReference type="PRINTS" id="PR00830">
    <property type="entry name" value="ENDOLAPTASE"/>
</dbReference>
<dbReference type="GO" id="GO:0004252">
    <property type="term" value="F:serine-type endopeptidase activity"/>
    <property type="evidence" value="ECO:0007669"/>
    <property type="project" value="UniProtKB-UniRule"/>
</dbReference>
<feature type="domain" description="Lon proteolytic" evidence="16">
    <location>
        <begin position="430"/>
        <end position="615"/>
    </location>
</feature>
<evidence type="ECO:0000256" key="4">
    <source>
        <dbReference type="ARBA" id="ARBA00022475"/>
    </source>
</evidence>
<dbReference type="InterPro" id="IPR003593">
    <property type="entry name" value="AAA+_ATPase"/>
</dbReference>
<evidence type="ECO:0000256" key="7">
    <source>
        <dbReference type="ARBA" id="ARBA00022741"/>
    </source>
</evidence>
<evidence type="ECO:0000256" key="1">
    <source>
        <dbReference type="ARBA" id="ARBA00004651"/>
    </source>
</evidence>
<comment type="caution">
    <text evidence="17">The sequence shown here is derived from an EMBL/GenBank/DDBJ whole genome shotgun (WGS) entry which is preliminary data.</text>
</comment>
<feature type="transmembrane region" description="Helical" evidence="15">
    <location>
        <begin position="146"/>
        <end position="166"/>
    </location>
</feature>
<name>A0A8J7YXM0_9ARCH</name>
<dbReference type="Pfam" id="PF05362">
    <property type="entry name" value="Lon_C"/>
    <property type="match status" value="1"/>
</dbReference>
<protein>
    <recommendedName>
        <fullName evidence="3 15">Archaeal Lon protease</fullName>
        <ecNumber evidence="15">3.4.21.-</ecNumber>
    </recommendedName>
    <alternativeName>
        <fullName evidence="15">ATP-dependent protease La homolog</fullName>
    </alternativeName>
</protein>
<keyword evidence="7 15" id="KW-0547">Nucleotide-binding</keyword>
<feature type="active site" evidence="14">
    <location>
        <position position="522"/>
    </location>
</feature>
<sequence length="658" mass="71759">MQDVDTWIVTQNFSHTGEISIPPRQSDQVIGQDEAVRVVRKAAEQKRHVMLIGEPGTGKSMLASSMVEFLPRGELQDVIAYHNPEDPNEPKIRIVPAGKGKEIVNAQRAEMLQRRQQKASVYWMLVLLIIIASIAVFIYSKPPDPSILLFGVIAAIFIWFFMRYTGQRQESIMVPKLLISHSPDDMPPFIDATGAHAGALLGDVKHDPFQSGGLETPAHERLEVGAIHKANKGVLFIDEINLLRIESQQSLLTAMQEGKFPILGQSERSSGAMVKSEPVPCDFVLVAAGNLDALQGMHPALRSRIRGYGYEVYMNTTMPDNNLNRQKLVRFVAQEVVKDKKIPHFDKFAVAEVIKEAQRRAGRKGRLTLRLRELGGLVRVSGDIAREEGSELVHREHVTKAKKIARSLEQQVADRYVQRRKEYNTILTTGGMIGTVNGLAALGADSGMSEFSGIVLPIVAEVTPAHTRSGGRVIATGKLGEIAKEAVDNVSAIIKKYSGEDISNHDIHIQFIGTYEGVEGDSASVSIATAVISAFEKVPVDQSIAMTGSLSVRGHVLPVGGVTAKVEAAAETGLAEVILPADNLGDVILEPKYEGKIKIFTVRTLLDVLKEALVAGPEKDRLIAKISSIFAPPSEVEEPVETVPQQAAKIKGSRPLPR</sequence>
<dbReference type="InterPro" id="IPR014721">
    <property type="entry name" value="Ribsml_uS5_D2-typ_fold_subgr"/>
</dbReference>
<evidence type="ECO:0000256" key="3">
    <source>
        <dbReference type="ARBA" id="ARBA00022016"/>
    </source>
</evidence>
<evidence type="ECO:0000256" key="11">
    <source>
        <dbReference type="ARBA" id="ARBA00022989"/>
    </source>
</evidence>
<keyword evidence="10 15" id="KW-0067">ATP-binding</keyword>
<dbReference type="Gene3D" id="3.30.230.10">
    <property type="match status" value="1"/>
</dbReference>
<dbReference type="InterPro" id="IPR027417">
    <property type="entry name" value="P-loop_NTPase"/>
</dbReference>
<organism evidence="17 18">
    <name type="scientific">Candidatus Sysuiplasma superficiale</name>
    <dbReference type="NCBI Taxonomy" id="2823368"/>
    <lineage>
        <taxon>Archaea</taxon>
        <taxon>Methanobacteriati</taxon>
        <taxon>Thermoplasmatota</taxon>
        <taxon>Thermoplasmata</taxon>
        <taxon>Candidatus Sysuiplasmatales</taxon>
        <taxon>Candidatus Sysuiplasmataceae</taxon>
        <taxon>Candidatus Sysuiplasma</taxon>
    </lineage>
</organism>
<evidence type="ECO:0000256" key="12">
    <source>
        <dbReference type="ARBA" id="ARBA00023136"/>
    </source>
</evidence>
<gene>
    <name evidence="17" type="primary">lonB</name>
    <name evidence="17" type="ORF">KIY12_05990</name>
</gene>
<dbReference type="NCBIfam" id="TIGR00764">
    <property type="entry name" value="lon_rel"/>
    <property type="match status" value="1"/>
</dbReference>